<dbReference type="Gene3D" id="1.20.272.10">
    <property type="match status" value="1"/>
</dbReference>
<evidence type="ECO:0000256" key="2">
    <source>
        <dbReference type="ARBA" id="ARBA00017703"/>
    </source>
</evidence>
<evidence type="ECO:0000259" key="10">
    <source>
        <dbReference type="Pfam" id="PF21694"/>
    </source>
</evidence>
<dbReference type="RefSeq" id="WP_227019642.1">
    <property type="nucleotide sequence ID" value="NZ_JAGSND010000013.1"/>
</dbReference>
<feature type="domain" description="DNA polymerase III delta subunit-like C-terminal" evidence="10">
    <location>
        <begin position="232"/>
        <end position="350"/>
    </location>
</feature>
<dbReference type="EC" id="2.7.7.7" evidence="1"/>
<protein>
    <recommendedName>
        <fullName evidence="2">DNA polymerase III subunit delta</fullName>
        <ecNumber evidence="1">2.7.7.7</ecNumber>
    </recommendedName>
</protein>
<evidence type="ECO:0000256" key="7">
    <source>
        <dbReference type="ARBA" id="ARBA00034754"/>
    </source>
</evidence>
<name>A0A8J8B382_9FIRM</name>
<dbReference type="SUPFAM" id="SSF48019">
    <property type="entry name" value="post-AAA+ oligomerization domain-like"/>
    <property type="match status" value="1"/>
</dbReference>
<evidence type="ECO:0000256" key="1">
    <source>
        <dbReference type="ARBA" id="ARBA00012417"/>
    </source>
</evidence>
<dbReference type="InterPro" id="IPR005790">
    <property type="entry name" value="DNA_polIII_delta"/>
</dbReference>
<accession>A0A8J8B382</accession>
<reference evidence="11" key="1">
    <citation type="submission" date="2021-04" db="EMBL/GenBank/DDBJ databases">
        <title>Sinoanaerobacter chloroacetimidivorans sp. nov., an obligate anaerobic bacterium isolated from anaerobic sludge.</title>
        <authorList>
            <person name="Bao Y."/>
        </authorList>
    </citation>
    <scope>NUCLEOTIDE SEQUENCE</scope>
    <source>
        <strain evidence="11">BAD-6</strain>
    </source>
</reference>
<dbReference type="GO" id="GO:0003887">
    <property type="term" value="F:DNA-directed DNA polymerase activity"/>
    <property type="evidence" value="ECO:0007669"/>
    <property type="project" value="UniProtKB-KW"/>
</dbReference>
<dbReference type="GO" id="GO:0006261">
    <property type="term" value="P:DNA-templated DNA replication"/>
    <property type="evidence" value="ECO:0007669"/>
    <property type="project" value="TreeGrafter"/>
</dbReference>
<reference evidence="11" key="2">
    <citation type="submission" date="2021-04" db="EMBL/GenBank/DDBJ databases">
        <authorList>
            <person name="Liu J."/>
        </authorList>
    </citation>
    <scope>NUCLEOTIDE SEQUENCE</scope>
    <source>
        <strain evidence="11">BAD-6</strain>
    </source>
</reference>
<keyword evidence="6" id="KW-0239">DNA-directed DNA polymerase</keyword>
<dbReference type="PANTHER" id="PTHR34388:SF1">
    <property type="entry name" value="DNA POLYMERASE III SUBUNIT DELTA"/>
    <property type="match status" value="1"/>
</dbReference>
<organism evidence="11 12">
    <name type="scientific">Sinanaerobacter chloroacetimidivorans</name>
    <dbReference type="NCBI Taxonomy" id="2818044"/>
    <lineage>
        <taxon>Bacteria</taxon>
        <taxon>Bacillati</taxon>
        <taxon>Bacillota</taxon>
        <taxon>Clostridia</taxon>
        <taxon>Peptostreptococcales</taxon>
        <taxon>Anaerovoracaceae</taxon>
        <taxon>Sinanaerobacter</taxon>
    </lineage>
</organism>
<evidence type="ECO:0000256" key="5">
    <source>
        <dbReference type="ARBA" id="ARBA00022705"/>
    </source>
</evidence>
<evidence type="ECO:0000256" key="6">
    <source>
        <dbReference type="ARBA" id="ARBA00022932"/>
    </source>
</evidence>
<dbReference type="SUPFAM" id="SSF52540">
    <property type="entry name" value="P-loop containing nucleoside triphosphate hydrolases"/>
    <property type="match status" value="1"/>
</dbReference>
<evidence type="ECO:0000313" key="12">
    <source>
        <dbReference type="Proteomes" id="UP000675664"/>
    </source>
</evidence>
<evidence type="ECO:0000313" key="11">
    <source>
        <dbReference type="EMBL" id="MBR0599516.1"/>
    </source>
</evidence>
<proteinExistence type="inferred from homology"/>
<keyword evidence="3 11" id="KW-0808">Transferase</keyword>
<dbReference type="PANTHER" id="PTHR34388">
    <property type="entry name" value="DNA POLYMERASE III SUBUNIT DELTA"/>
    <property type="match status" value="1"/>
</dbReference>
<keyword evidence="5" id="KW-0235">DNA replication</keyword>
<dbReference type="GO" id="GO:0009360">
    <property type="term" value="C:DNA polymerase III complex"/>
    <property type="evidence" value="ECO:0007669"/>
    <property type="project" value="InterPro"/>
</dbReference>
<dbReference type="InterPro" id="IPR048466">
    <property type="entry name" value="DNA_pol3_delta-like_C"/>
</dbReference>
<dbReference type="Gene3D" id="3.40.50.300">
    <property type="entry name" value="P-loop containing nucleotide triphosphate hydrolases"/>
    <property type="match status" value="1"/>
</dbReference>
<dbReference type="InterPro" id="IPR008921">
    <property type="entry name" value="DNA_pol3_clamp-load_cplx_C"/>
</dbReference>
<sequence>MAYKNNAGGEHAFKRLDKELKNDGLKNLLLFYGKEEYLIQWAIDAIVNRYVNPACRELDFFKLDGPTVTVDQIIQNCETLAMMSRQRVVLIRDFKLLEGTKTKSIGEDDEKRLADYLKNLPDSCMLILTSENTDKRKKLLKVIAETGSVYEFNELDERSLKSFIEKKFKEAGKTAKAPVIAEFIASSGYYDKETDYTLYNLDNDIKKAVAHTEGNEILLKDIKDTVSGNLDTNVFSMMDSLSKGRKEEAYQLLHNLLLSGEKEYMLLSLICSNFELILSVKEMREEGCSLQDMKDYLGIHEFRIRKAMEFSERFSLKHLTRVLQKAYEVDKNIKTGFLDSSLALEMFIAEI</sequence>
<comment type="catalytic activity">
    <reaction evidence="8">
        <text>DNA(n) + a 2'-deoxyribonucleoside 5'-triphosphate = DNA(n+1) + diphosphate</text>
        <dbReference type="Rhea" id="RHEA:22508"/>
        <dbReference type="Rhea" id="RHEA-COMP:17339"/>
        <dbReference type="Rhea" id="RHEA-COMP:17340"/>
        <dbReference type="ChEBI" id="CHEBI:33019"/>
        <dbReference type="ChEBI" id="CHEBI:61560"/>
        <dbReference type="ChEBI" id="CHEBI:173112"/>
        <dbReference type="EC" id="2.7.7.7"/>
    </reaction>
</comment>
<keyword evidence="12" id="KW-1185">Reference proteome</keyword>
<comment type="similarity">
    <text evidence="7">Belongs to the DNA polymerase HolA subunit family.</text>
</comment>
<evidence type="ECO:0000256" key="8">
    <source>
        <dbReference type="ARBA" id="ARBA00049244"/>
    </source>
</evidence>
<dbReference type="Proteomes" id="UP000675664">
    <property type="component" value="Unassembled WGS sequence"/>
</dbReference>
<dbReference type="InterPro" id="IPR010372">
    <property type="entry name" value="DNA_pol3_delta_N"/>
</dbReference>
<dbReference type="InterPro" id="IPR027417">
    <property type="entry name" value="P-loop_NTPase"/>
</dbReference>
<feature type="domain" description="DNA polymerase III delta N-terminal" evidence="9">
    <location>
        <begin position="30"/>
        <end position="151"/>
    </location>
</feature>
<keyword evidence="4 11" id="KW-0548">Nucleotidyltransferase</keyword>
<dbReference type="Pfam" id="PF06144">
    <property type="entry name" value="DNA_pol3_delta"/>
    <property type="match status" value="1"/>
</dbReference>
<dbReference type="Gene3D" id="1.10.8.60">
    <property type="match status" value="1"/>
</dbReference>
<evidence type="ECO:0000259" key="9">
    <source>
        <dbReference type="Pfam" id="PF06144"/>
    </source>
</evidence>
<dbReference type="GO" id="GO:0003677">
    <property type="term" value="F:DNA binding"/>
    <property type="evidence" value="ECO:0007669"/>
    <property type="project" value="InterPro"/>
</dbReference>
<gene>
    <name evidence="11" type="primary">holA</name>
    <name evidence="11" type="ORF">KCX82_16635</name>
</gene>
<dbReference type="EMBL" id="JAGSND010000013">
    <property type="protein sequence ID" value="MBR0599516.1"/>
    <property type="molecule type" value="Genomic_DNA"/>
</dbReference>
<evidence type="ECO:0000256" key="3">
    <source>
        <dbReference type="ARBA" id="ARBA00022679"/>
    </source>
</evidence>
<dbReference type="Pfam" id="PF21694">
    <property type="entry name" value="DNA_pol3_delta_C"/>
    <property type="match status" value="1"/>
</dbReference>
<dbReference type="AlphaFoldDB" id="A0A8J8B382"/>
<comment type="caution">
    <text evidence="11">The sequence shown here is derived from an EMBL/GenBank/DDBJ whole genome shotgun (WGS) entry which is preliminary data.</text>
</comment>
<evidence type="ECO:0000256" key="4">
    <source>
        <dbReference type="ARBA" id="ARBA00022695"/>
    </source>
</evidence>
<dbReference type="NCBIfam" id="TIGR01128">
    <property type="entry name" value="holA"/>
    <property type="match status" value="1"/>
</dbReference>